<dbReference type="SUPFAM" id="SSF56112">
    <property type="entry name" value="Protein kinase-like (PK-like)"/>
    <property type="match status" value="1"/>
</dbReference>
<dbReference type="GO" id="GO:0005524">
    <property type="term" value="F:ATP binding"/>
    <property type="evidence" value="ECO:0007669"/>
    <property type="project" value="UniProtKB-KW"/>
</dbReference>
<dbReference type="EMBL" id="JBICBT010001285">
    <property type="protein sequence ID" value="KAL3075096.1"/>
    <property type="molecule type" value="Genomic_DNA"/>
</dbReference>
<keyword evidence="1" id="KW-0808">Transferase</keyword>
<evidence type="ECO:0000256" key="1">
    <source>
        <dbReference type="ARBA" id="ARBA00022679"/>
    </source>
</evidence>
<keyword evidence="2" id="KW-0547">Nucleotide-binding</keyword>
<evidence type="ECO:0000256" key="5">
    <source>
        <dbReference type="ARBA" id="ARBA00037982"/>
    </source>
</evidence>
<dbReference type="InterPro" id="IPR008271">
    <property type="entry name" value="Ser/Thr_kinase_AS"/>
</dbReference>
<evidence type="ECO:0000313" key="8">
    <source>
        <dbReference type="Proteomes" id="UP001620626"/>
    </source>
</evidence>
<feature type="domain" description="Protein kinase" evidence="6">
    <location>
        <begin position="1"/>
        <end position="95"/>
    </location>
</feature>
<dbReference type="GO" id="GO:0016301">
    <property type="term" value="F:kinase activity"/>
    <property type="evidence" value="ECO:0007669"/>
    <property type="project" value="UniProtKB-KW"/>
</dbReference>
<dbReference type="InterPro" id="IPR050339">
    <property type="entry name" value="CC_SR_Kinase"/>
</dbReference>
<comment type="similarity">
    <text evidence="5">Belongs to the protein kinase superfamily. Ser/Thr protein kinase family. GCN2 subfamily.</text>
</comment>
<dbReference type="AlphaFoldDB" id="A0ABD2I743"/>
<reference evidence="7 8" key="1">
    <citation type="submission" date="2024-10" db="EMBL/GenBank/DDBJ databases">
        <authorList>
            <person name="Kim D."/>
        </authorList>
    </citation>
    <scope>NUCLEOTIDE SEQUENCE [LARGE SCALE GENOMIC DNA]</scope>
    <source>
        <strain evidence="7">BH-2024</strain>
    </source>
</reference>
<comment type="caution">
    <text evidence="7">The sequence shown here is derived from an EMBL/GenBank/DDBJ whole genome shotgun (WGS) entry which is preliminary data.</text>
</comment>
<accession>A0ABD2I743</accession>
<dbReference type="Gene3D" id="1.10.510.10">
    <property type="entry name" value="Transferase(Phosphotransferase) domain 1"/>
    <property type="match status" value="1"/>
</dbReference>
<evidence type="ECO:0000256" key="3">
    <source>
        <dbReference type="ARBA" id="ARBA00022777"/>
    </source>
</evidence>
<sequence length="95" mass="10717">MFAEISRHVYCPARSKATIVPNLRATTLAKLIGNEELRREKIKNFLHQILSGVLHMHKHGIIHRDIKPQNLLVSQNCLKIGDFGLARSIGVPGRE</sequence>
<protein>
    <recommendedName>
        <fullName evidence="6">Protein kinase domain-containing protein</fullName>
    </recommendedName>
</protein>
<keyword evidence="4" id="KW-0067">ATP-binding</keyword>
<evidence type="ECO:0000259" key="6">
    <source>
        <dbReference type="PROSITE" id="PS50011"/>
    </source>
</evidence>
<name>A0ABD2I743_9BILA</name>
<evidence type="ECO:0000256" key="2">
    <source>
        <dbReference type="ARBA" id="ARBA00022741"/>
    </source>
</evidence>
<dbReference type="PROSITE" id="PS00108">
    <property type="entry name" value="PROTEIN_KINASE_ST"/>
    <property type="match status" value="1"/>
</dbReference>
<dbReference type="PANTHER" id="PTHR11042:SF136">
    <property type="entry name" value="EIF-2-ALPHA KINASE GCN2"/>
    <property type="match status" value="1"/>
</dbReference>
<dbReference type="Proteomes" id="UP001620626">
    <property type="component" value="Unassembled WGS sequence"/>
</dbReference>
<evidence type="ECO:0000313" key="7">
    <source>
        <dbReference type="EMBL" id="KAL3075096.1"/>
    </source>
</evidence>
<dbReference type="PROSITE" id="PS50011">
    <property type="entry name" value="PROTEIN_KINASE_DOM"/>
    <property type="match status" value="1"/>
</dbReference>
<keyword evidence="3" id="KW-0418">Kinase</keyword>
<dbReference type="InterPro" id="IPR000719">
    <property type="entry name" value="Prot_kinase_dom"/>
</dbReference>
<organism evidence="7 8">
    <name type="scientific">Heterodera trifolii</name>
    <dbReference type="NCBI Taxonomy" id="157864"/>
    <lineage>
        <taxon>Eukaryota</taxon>
        <taxon>Metazoa</taxon>
        <taxon>Ecdysozoa</taxon>
        <taxon>Nematoda</taxon>
        <taxon>Chromadorea</taxon>
        <taxon>Rhabditida</taxon>
        <taxon>Tylenchina</taxon>
        <taxon>Tylenchomorpha</taxon>
        <taxon>Tylenchoidea</taxon>
        <taxon>Heteroderidae</taxon>
        <taxon>Heteroderinae</taxon>
        <taxon>Heterodera</taxon>
    </lineage>
</organism>
<evidence type="ECO:0000256" key="4">
    <source>
        <dbReference type="ARBA" id="ARBA00022840"/>
    </source>
</evidence>
<dbReference type="Pfam" id="PF00069">
    <property type="entry name" value="Pkinase"/>
    <property type="match status" value="1"/>
</dbReference>
<gene>
    <name evidence="7" type="ORF">niasHT_039176</name>
</gene>
<keyword evidence="8" id="KW-1185">Reference proteome</keyword>
<dbReference type="PANTHER" id="PTHR11042">
    <property type="entry name" value="EUKARYOTIC TRANSLATION INITIATION FACTOR 2-ALPHA KINASE EIF2-ALPHA KINASE -RELATED"/>
    <property type="match status" value="1"/>
</dbReference>
<proteinExistence type="inferred from homology"/>
<dbReference type="InterPro" id="IPR011009">
    <property type="entry name" value="Kinase-like_dom_sf"/>
</dbReference>